<name>A0ABV9VVH7_9ACTN</name>
<evidence type="ECO:0000313" key="4">
    <source>
        <dbReference type="EMBL" id="MFC4999335.1"/>
    </source>
</evidence>
<dbReference type="RefSeq" id="WP_380115736.1">
    <property type="nucleotide sequence ID" value="NZ_JBHSIU010000018.1"/>
</dbReference>
<dbReference type="Gene3D" id="3.40.630.190">
    <property type="entry name" value="LCP protein"/>
    <property type="match status" value="1"/>
</dbReference>
<keyword evidence="2" id="KW-1133">Transmembrane helix</keyword>
<evidence type="ECO:0000313" key="5">
    <source>
        <dbReference type="Proteomes" id="UP001595912"/>
    </source>
</evidence>
<feature type="transmembrane region" description="Helical" evidence="2">
    <location>
        <begin position="16"/>
        <end position="37"/>
    </location>
</feature>
<feature type="domain" description="Cell envelope-related transcriptional attenuator" evidence="3">
    <location>
        <begin position="94"/>
        <end position="289"/>
    </location>
</feature>
<accession>A0ABV9VVH7</accession>
<dbReference type="InterPro" id="IPR004474">
    <property type="entry name" value="LytR_CpsA_psr"/>
</dbReference>
<evidence type="ECO:0000259" key="3">
    <source>
        <dbReference type="Pfam" id="PF03816"/>
    </source>
</evidence>
<comment type="similarity">
    <text evidence="1">Belongs to the LytR/CpsA/Psr (LCP) family.</text>
</comment>
<evidence type="ECO:0000256" key="1">
    <source>
        <dbReference type="ARBA" id="ARBA00006068"/>
    </source>
</evidence>
<keyword evidence="2" id="KW-0472">Membrane</keyword>
<sequence length="388" mass="41578">MTTERDQREGRKDPSWARWCIVLGTILAVLAGAVPVAKEALLSYAMRGVVQQNLLGDTGNQAQQPGHASVTGAKNILLIGVDARPGQDPHEPVRSDSIIILHIPATYDAAYMVSIPRDTWVEIPPYDNGARQYPGGDDKVNAAYAYGGNGLTGPAARSHAVELLALTIKKLCGVTFDGAAIVDFTGFQQVVNVLGGVDMYVDQETTSVSIGHNSKGGTEVPFRQYTRDDGGQGLDPVPGVTPVAYHVGYQHLAPWQALDYVRQRETLPNGDYDRQRHQQQFIKAVFKGMLSKDVLTNPMRFNKVLEVAGKAITIDGGGIDLADWAYAMRGVSGDDVVTIKSNEGTFNQSPGNGTAEALDQTTVNLLAAVRADQVKSFLAAHPQLVAGG</sequence>
<dbReference type="InterPro" id="IPR050922">
    <property type="entry name" value="LytR/CpsA/Psr_CW_biosynth"/>
</dbReference>
<dbReference type="EMBL" id="JBHSIU010000018">
    <property type="protein sequence ID" value="MFC4999335.1"/>
    <property type="molecule type" value="Genomic_DNA"/>
</dbReference>
<reference evidence="5" key="1">
    <citation type="journal article" date="2019" name="Int. J. Syst. Evol. Microbiol.">
        <title>The Global Catalogue of Microorganisms (GCM) 10K type strain sequencing project: providing services to taxonomists for standard genome sequencing and annotation.</title>
        <authorList>
            <consortium name="The Broad Institute Genomics Platform"/>
            <consortium name="The Broad Institute Genome Sequencing Center for Infectious Disease"/>
            <person name="Wu L."/>
            <person name="Ma J."/>
        </authorList>
    </citation>
    <scope>NUCLEOTIDE SEQUENCE [LARGE SCALE GENOMIC DNA]</scope>
    <source>
        <strain evidence="5">CGMCC 4.7152</strain>
    </source>
</reference>
<comment type="caution">
    <text evidence="4">The sequence shown here is derived from an EMBL/GenBank/DDBJ whole genome shotgun (WGS) entry which is preliminary data.</text>
</comment>
<keyword evidence="5" id="KW-1185">Reference proteome</keyword>
<dbReference type="Proteomes" id="UP001595912">
    <property type="component" value="Unassembled WGS sequence"/>
</dbReference>
<keyword evidence="2" id="KW-0812">Transmembrane</keyword>
<proteinExistence type="inferred from homology"/>
<evidence type="ECO:0000256" key="2">
    <source>
        <dbReference type="SAM" id="Phobius"/>
    </source>
</evidence>
<organism evidence="4 5">
    <name type="scientific">Dactylosporangium cerinum</name>
    <dbReference type="NCBI Taxonomy" id="1434730"/>
    <lineage>
        <taxon>Bacteria</taxon>
        <taxon>Bacillati</taxon>
        <taxon>Actinomycetota</taxon>
        <taxon>Actinomycetes</taxon>
        <taxon>Micromonosporales</taxon>
        <taxon>Micromonosporaceae</taxon>
        <taxon>Dactylosporangium</taxon>
    </lineage>
</organism>
<dbReference type="PANTHER" id="PTHR33392:SF6">
    <property type="entry name" value="POLYISOPRENYL-TEICHOIC ACID--PEPTIDOGLYCAN TEICHOIC ACID TRANSFERASE TAGU"/>
    <property type="match status" value="1"/>
</dbReference>
<protein>
    <submittedName>
        <fullName evidence="4">LCP family protein</fullName>
    </submittedName>
</protein>
<gene>
    <name evidence="4" type="ORF">ACFPIJ_15980</name>
</gene>
<dbReference type="Pfam" id="PF03816">
    <property type="entry name" value="LytR_cpsA_psr"/>
    <property type="match status" value="1"/>
</dbReference>
<dbReference type="PANTHER" id="PTHR33392">
    <property type="entry name" value="POLYISOPRENYL-TEICHOIC ACID--PEPTIDOGLYCAN TEICHOIC ACID TRANSFERASE TAGU"/>
    <property type="match status" value="1"/>
</dbReference>